<dbReference type="Gene3D" id="1.25.40.10">
    <property type="entry name" value="Tetratricopeptide repeat domain"/>
    <property type="match status" value="1"/>
</dbReference>
<evidence type="ECO:0008006" key="4">
    <source>
        <dbReference type="Google" id="ProtNLM"/>
    </source>
</evidence>
<name>F2US13_SALR5</name>
<dbReference type="Proteomes" id="UP000007799">
    <property type="component" value="Unassembled WGS sequence"/>
</dbReference>
<evidence type="ECO:0000313" key="2">
    <source>
        <dbReference type="EMBL" id="EGD80418.1"/>
    </source>
</evidence>
<dbReference type="OrthoDB" id="5986190at2759"/>
<organism evidence="3">
    <name type="scientific">Salpingoeca rosetta (strain ATCC 50818 / BSB-021)</name>
    <dbReference type="NCBI Taxonomy" id="946362"/>
    <lineage>
        <taxon>Eukaryota</taxon>
        <taxon>Choanoflagellata</taxon>
        <taxon>Craspedida</taxon>
        <taxon>Salpingoecidae</taxon>
        <taxon>Salpingoeca</taxon>
    </lineage>
</organism>
<accession>F2US13</accession>
<feature type="region of interest" description="Disordered" evidence="1">
    <location>
        <begin position="85"/>
        <end position="111"/>
    </location>
</feature>
<dbReference type="AlphaFoldDB" id="F2US13"/>
<dbReference type="InParanoid" id="F2US13"/>
<sequence length="468" mass="51417">MTQLDSVADLLLLMMTMTMKMMLVRGVGWRACACASVCMGGVAAAVVHEQQQQQQPPLQQGAGVVCDWLPHQHQQSALRMAHGACLKPHDNNNNKQHSNHDSERKNGAVSPWAWRRSGTAVTDFPLMRAIRAAWRHAKEALVPSSMPWQFDHGLHMQSLQRENNERQQERQQGRRGLVAAAVDETSRSDDWGEADAGTTTGDQPSDITDNSTSGGDTDESTLETGKLPLHLAYIIQSARHALDQEDYQKAAKLYDKAVAEAQKNNLAQSQIGALASVAGNVHFHLRHFRRAIEYFTQAVQAVVTESQGAPDARAIELSLKLAECFSGIGEADKAESGLDWCVQQARALKAASTDDDKGNADAMYGLCLEQHGLFLMGHGRPQEGRKRLLLAAECARNFKPEPVPSAAARCYIYAAQCSLAVGDVHQATMDIARAQEVCKSPRCLFKAEVQAQAKEIQRLHDEGEHHQH</sequence>
<dbReference type="EMBL" id="GL832993">
    <property type="protein sequence ID" value="EGD80418.1"/>
    <property type="molecule type" value="Genomic_DNA"/>
</dbReference>
<dbReference type="InterPro" id="IPR011990">
    <property type="entry name" value="TPR-like_helical_dom_sf"/>
</dbReference>
<dbReference type="SUPFAM" id="SSF48452">
    <property type="entry name" value="TPR-like"/>
    <property type="match status" value="1"/>
</dbReference>
<keyword evidence="3" id="KW-1185">Reference proteome</keyword>
<feature type="compositionally biased region" description="Polar residues" evidence="1">
    <location>
        <begin position="197"/>
        <end position="215"/>
    </location>
</feature>
<evidence type="ECO:0000256" key="1">
    <source>
        <dbReference type="SAM" id="MobiDB-lite"/>
    </source>
</evidence>
<dbReference type="GeneID" id="16068509"/>
<dbReference type="KEGG" id="sre:PTSG_11063"/>
<feature type="compositionally biased region" description="Basic and acidic residues" evidence="1">
    <location>
        <begin position="87"/>
        <end position="106"/>
    </location>
</feature>
<feature type="compositionally biased region" description="Basic and acidic residues" evidence="1">
    <location>
        <begin position="162"/>
        <end position="172"/>
    </location>
</feature>
<reference evidence="2" key="1">
    <citation type="submission" date="2009-08" db="EMBL/GenBank/DDBJ databases">
        <title>Annotation of Salpingoeca rosetta.</title>
        <authorList>
            <consortium name="The Broad Institute Genome Sequencing Platform"/>
            <person name="Russ C."/>
            <person name="Cuomo C."/>
            <person name="Burger G."/>
            <person name="Gray M.W."/>
            <person name="Holland P.W.H."/>
            <person name="King N."/>
            <person name="Lang F.B.F."/>
            <person name="Roger A.J."/>
            <person name="Ruiz-Trillo I."/>
            <person name="Young S.K."/>
            <person name="Zeng Q."/>
            <person name="Gargeya S."/>
            <person name="Alvarado L."/>
            <person name="Berlin A."/>
            <person name="Chapman S.B."/>
            <person name="Chen Z."/>
            <person name="Freedman E."/>
            <person name="Gellesch M."/>
            <person name="Goldberg J."/>
            <person name="Griggs A."/>
            <person name="Gujja S."/>
            <person name="Heilman E."/>
            <person name="Heiman D."/>
            <person name="Howarth C."/>
            <person name="Mehta T."/>
            <person name="Neiman D."/>
            <person name="Pearson M."/>
            <person name="Roberts A."/>
            <person name="Saif S."/>
            <person name="Shea T."/>
            <person name="Shenoy N."/>
            <person name="Sisk P."/>
            <person name="Stolte C."/>
            <person name="Sykes S."/>
            <person name="White J."/>
            <person name="Yandava C."/>
            <person name="Haas B."/>
            <person name="Nusbaum C."/>
            <person name="Birren B."/>
        </authorList>
    </citation>
    <scope>NUCLEOTIDE SEQUENCE [LARGE SCALE GENOMIC DNA]</scope>
    <source>
        <strain evidence="2">ATCC 50818</strain>
    </source>
</reference>
<proteinExistence type="predicted"/>
<protein>
    <recommendedName>
        <fullName evidence="4">MalT-like TPR region domain-containing protein</fullName>
    </recommendedName>
</protein>
<dbReference type="RefSeq" id="XP_004987982.1">
    <property type="nucleotide sequence ID" value="XM_004987925.1"/>
</dbReference>
<gene>
    <name evidence="2" type="ORF">PTSG_11063</name>
</gene>
<feature type="region of interest" description="Disordered" evidence="1">
    <location>
        <begin position="160"/>
        <end position="222"/>
    </location>
</feature>
<evidence type="ECO:0000313" key="3">
    <source>
        <dbReference type="Proteomes" id="UP000007799"/>
    </source>
</evidence>